<protein>
    <submittedName>
        <fullName evidence="6">Amino acid/amide ABC transporter substrate-binding protein, HAAT family</fullName>
    </submittedName>
</protein>
<evidence type="ECO:0000313" key="7">
    <source>
        <dbReference type="Proteomes" id="UP000010478"/>
    </source>
</evidence>
<dbReference type="EMBL" id="CP003614">
    <property type="protein sequence ID" value="AFZ10225.1"/>
    <property type="molecule type" value="Genomic_DNA"/>
</dbReference>
<dbReference type="STRING" id="179408.Osc7112_6033"/>
<feature type="repeat" description="TPR" evidence="3">
    <location>
        <begin position="77"/>
        <end position="110"/>
    </location>
</feature>
<dbReference type="InterPro" id="IPR028081">
    <property type="entry name" value="Leu-bd"/>
</dbReference>
<evidence type="ECO:0000256" key="1">
    <source>
        <dbReference type="ARBA" id="ARBA00010062"/>
    </source>
</evidence>
<organism evidence="6 7">
    <name type="scientific">Phormidium nigroviride PCC 7112</name>
    <dbReference type="NCBI Taxonomy" id="179408"/>
    <lineage>
        <taxon>Bacteria</taxon>
        <taxon>Bacillati</taxon>
        <taxon>Cyanobacteriota</taxon>
        <taxon>Cyanophyceae</taxon>
        <taxon>Oscillatoriophycideae</taxon>
        <taxon>Oscillatoriales</taxon>
        <taxon>Oscillatoriaceae</taxon>
        <taxon>Phormidium</taxon>
    </lineage>
</organism>
<dbReference type="Proteomes" id="UP000010478">
    <property type="component" value="Chromosome"/>
</dbReference>
<reference evidence="6 7" key="1">
    <citation type="submission" date="2012-05" db="EMBL/GenBank/DDBJ databases">
        <title>Finished chromosome of genome of Oscillatoria sp. PCC 7112.</title>
        <authorList>
            <consortium name="US DOE Joint Genome Institute"/>
            <person name="Gugger M."/>
            <person name="Coursin T."/>
            <person name="Rippka R."/>
            <person name="Tandeau De Marsac N."/>
            <person name="Huntemann M."/>
            <person name="Wei C.-L."/>
            <person name="Han J."/>
            <person name="Detter J.C."/>
            <person name="Han C."/>
            <person name="Tapia R."/>
            <person name="Davenport K."/>
            <person name="Daligault H."/>
            <person name="Erkkila T."/>
            <person name="Gu W."/>
            <person name="Munk A.C.C."/>
            <person name="Teshima H."/>
            <person name="Xu Y."/>
            <person name="Chain P."/>
            <person name="Chen A."/>
            <person name="Krypides N."/>
            <person name="Mavromatis K."/>
            <person name="Markowitz V."/>
            <person name="Szeto E."/>
            <person name="Ivanova N."/>
            <person name="Mikhailova N."/>
            <person name="Ovchinnikova G."/>
            <person name="Pagani I."/>
            <person name="Pati A."/>
            <person name="Goodwin L."/>
            <person name="Peters L."/>
            <person name="Pitluck S."/>
            <person name="Woyke T."/>
            <person name="Kerfeld C."/>
        </authorList>
    </citation>
    <scope>NUCLEOTIDE SEQUENCE [LARGE SCALE GENOMIC DNA]</scope>
    <source>
        <strain evidence="6 7">PCC 7112</strain>
    </source>
</reference>
<dbReference type="InterPro" id="IPR028082">
    <property type="entry name" value="Peripla_BP_I"/>
</dbReference>
<accession>K9VSL6</accession>
<dbReference type="SUPFAM" id="SSF53822">
    <property type="entry name" value="Periplasmic binding protein-like I"/>
    <property type="match status" value="1"/>
</dbReference>
<keyword evidence="4" id="KW-1133">Transmembrane helix</keyword>
<evidence type="ECO:0000256" key="4">
    <source>
        <dbReference type="SAM" id="Phobius"/>
    </source>
</evidence>
<keyword evidence="3" id="KW-0802">TPR repeat</keyword>
<dbReference type="eggNOG" id="COG0683">
    <property type="taxonomic scope" value="Bacteria"/>
</dbReference>
<keyword evidence="2" id="KW-0732">Signal</keyword>
<evidence type="ECO:0000256" key="3">
    <source>
        <dbReference type="PROSITE-ProRule" id="PRU00339"/>
    </source>
</evidence>
<feature type="domain" description="Leucine-binding protein" evidence="5">
    <location>
        <begin position="129"/>
        <end position="455"/>
    </location>
</feature>
<dbReference type="InterPro" id="IPR019734">
    <property type="entry name" value="TPR_rpt"/>
</dbReference>
<dbReference type="PANTHER" id="PTHR30483">
    <property type="entry name" value="LEUCINE-SPECIFIC-BINDING PROTEIN"/>
    <property type="match status" value="1"/>
</dbReference>
<evidence type="ECO:0000259" key="5">
    <source>
        <dbReference type="Pfam" id="PF13458"/>
    </source>
</evidence>
<dbReference type="PROSITE" id="PS50005">
    <property type="entry name" value="TPR"/>
    <property type="match status" value="1"/>
</dbReference>
<dbReference type="KEGG" id="oni:Osc7112_6033"/>
<dbReference type="RefSeq" id="WP_015179425.1">
    <property type="nucleotide sequence ID" value="NC_019729.1"/>
</dbReference>
<comment type="similarity">
    <text evidence="1">Belongs to the leucine-binding protein family.</text>
</comment>
<gene>
    <name evidence="6" type="ORF">Osc7112_6033</name>
</gene>
<keyword evidence="4" id="KW-0472">Membrane</keyword>
<keyword evidence="7" id="KW-1185">Reference proteome</keyword>
<proteinExistence type="inferred from homology"/>
<sequence>MYQDTNKKNSPPPIVFIIAIGLIGFGAYKFLPGLLSAKTSNTPTSTSTSTAAPTPIAPGAIATRMSLGNQILLTSQTTAEKQAGVTAFAKGDYKEAVQKFQASLQQNRNDPETVIYLNNARVSDRTSLKIAVSVPSGSNPNVAQEILRGVAQAQDEINARGGINGVGLQVEIVNDNNRPEVAKEVAAALANDPKILAVIGHNDSNASLAAAPIYQEKKLVMITPTSSTNNLSGFGSYIFRTVPNTRSMTAPLAEYIVKQVGKSNIAFCYDSQAAGKASFKDEFIASLLASGGRLVPIVCDLSAPTFNPNTVIADAVSQGAQGLMLASHVDRIDRAIDLARANQGKLALYSSSTLYTFETLKDGQKDVDGLVLPVPWHPETNPNNPFPKNASQRWGGVVNWRTATSFDATQAVIAGLRQSNTRFGLQQALRNPNFSAAGSSEDVKFLSTGDRAGKPILVQVKQGGSTGYNFVPLR</sequence>
<keyword evidence="4" id="KW-0812">Transmembrane</keyword>
<dbReference type="InterPro" id="IPR051010">
    <property type="entry name" value="BCAA_transport"/>
</dbReference>
<name>K9VSL6_9CYAN</name>
<evidence type="ECO:0000256" key="2">
    <source>
        <dbReference type="ARBA" id="ARBA00022729"/>
    </source>
</evidence>
<dbReference type="OrthoDB" id="446586at2"/>
<feature type="transmembrane region" description="Helical" evidence="4">
    <location>
        <begin position="12"/>
        <end position="31"/>
    </location>
</feature>
<evidence type="ECO:0000313" key="6">
    <source>
        <dbReference type="EMBL" id="AFZ10225.1"/>
    </source>
</evidence>
<dbReference type="AlphaFoldDB" id="K9VSL6"/>
<dbReference type="HOGENOM" id="CLU_038795_0_0_3"/>
<dbReference type="Gene3D" id="3.40.50.2300">
    <property type="match status" value="2"/>
</dbReference>
<dbReference type="CDD" id="cd06268">
    <property type="entry name" value="PBP1_ABC_transporter_LIVBP-like"/>
    <property type="match status" value="1"/>
</dbReference>
<dbReference type="PANTHER" id="PTHR30483:SF6">
    <property type="entry name" value="PERIPLASMIC BINDING PROTEIN OF ABC TRANSPORTER FOR NATURAL AMINO ACIDS"/>
    <property type="match status" value="1"/>
</dbReference>
<dbReference type="Pfam" id="PF13458">
    <property type="entry name" value="Peripla_BP_6"/>
    <property type="match status" value="1"/>
</dbReference>